<keyword evidence="1" id="KW-0732">Signal</keyword>
<dbReference type="AlphaFoldDB" id="A0AA49FK43"/>
<reference evidence="2" key="1">
    <citation type="journal article" date="2023" name="Nat. Microbiol.">
        <title>Enrichment and characterization of a nitric oxide-reducing microbial community in a continuous bioreactor.</title>
        <authorList>
            <person name="Garrido-Amador P."/>
            <person name="Stortenbeker N."/>
            <person name="Wessels H.J.C.T."/>
            <person name="Speth D.R."/>
            <person name="Garcia-Heredia I."/>
            <person name="Kartal B."/>
        </authorList>
    </citation>
    <scope>NUCLEOTIDE SEQUENCE</scope>
    <source>
        <strain evidence="2">MAG1</strain>
    </source>
</reference>
<dbReference type="EMBL" id="CP107246">
    <property type="protein sequence ID" value="WIM05058.1"/>
    <property type="molecule type" value="Genomic_DNA"/>
</dbReference>
<proteinExistence type="predicted"/>
<accession>A0AA49FK43</accession>
<dbReference type="Proteomes" id="UP001234916">
    <property type="component" value="Chromosome"/>
</dbReference>
<evidence type="ECO:0000313" key="2">
    <source>
        <dbReference type="EMBL" id="WIM05058.1"/>
    </source>
</evidence>
<name>A0AA49FK43_9PROT</name>
<feature type="chain" id="PRO_5041243895" evidence="1">
    <location>
        <begin position="20"/>
        <end position="107"/>
    </location>
</feature>
<evidence type="ECO:0000256" key="1">
    <source>
        <dbReference type="SAM" id="SignalP"/>
    </source>
</evidence>
<organism evidence="2">
    <name type="scientific">Candidatus Nitricoxidivorans perseverans</name>
    <dbReference type="NCBI Taxonomy" id="2975601"/>
    <lineage>
        <taxon>Bacteria</taxon>
        <taxon>Pseudomonadati</taxon>
        <taxon>Pseudomonadota</taxon>
        <taxon>Betaproteobacteria</taxon>
        <taxon>Nitrosomonadales</taxon>
        <taxon>Sterolibacteriaceae</taxon>
        <taxon>Candidatus Nitricoxidivorans</taxon>
    </lineage>
</organism>
<dbReference type="KEGG" id="npv:OHM77_10170"/>
<protein>
    <submittedName>
        <fullName evidence="2">Uncharacterized protein</fullName>
    </submittedName>
</protein>
<feature type="signal peptide" evidence="1">
    <location>
        <begin position="1"/>
        <end position="19"/>
    </location>
</feature>
<gene>
    <name evidence="2" type="ORF">OHM77_10170</name>
</gene>
<sequence>MLRRFIASLLMVTAVTASAETMSSGQNNCLVKAMSFRYSMFIEDACKVKGNISKRIMSDYQDSCLDVIPKEEFINIAAFVENQNVESLKTKGKKLYCSDALKEYLKM</sequence>